<keyword evidence="1" id="KW-0863">Zinc-finger</keyword>
<dbReference type="InterPro" id="IPR013087">
    <property type="entry name" value="Znf_C2H2_type"/>
</dbReference>
<dbReference type="GO" id="GO:0008270">
    <property type="term" value="F:zinc ion binding"/>
    <property type="evidence" value="ECO:0007669"/>
    <property type="project" value="UniProtKB-KW"/>
</dbReference>
<protein>
    <recommendedName>
        <fullName evidence="3">C2H2-type domain-containing protein</fullName>
    </recommendedName>
</protein>
<evidence type="ECO:0000313" key="5">
    <source>
        <dbReference type="Proteomes" id="UP000475862"/>
    </source>
</evidence>
<evidence type="ECO:0000256" key="1">
    <source>
        <dbReference type="PROSITE-ProRule" id="PRU00042"/>
    </source>
</evidence>
<dbReference type="AlphaFoldDB" id="A0A6G0U4Y2"/>
<evidence type="ECO:0000256" key="2">
    <source>
        <dbReference type="SAM" id="MobiDB-lite"/>
    </source>
</evidence>
<evidence type="ECO:0000313" key="4">
    <source>
        <dbReference type="EMBL" id="KAE9544175.1"/>
    </source>
</evidence>
<comment type="caution">
    <text evidence="4">The sequence shown here is derived from an EMBL/GenBank/DDBJ whole genome shotgun (WGS) entry which is preliminary data.</text>
</comment>
<feature type="region of interest" description="Disordered" evidence="2">
    <location>
        <begin position="1"/>
        <end position="22"/>
    </location>
</feature>
<feature type="domain" description="C2H2-type" evidence="3">
    <location>
        <begin position="145"/>
        <end position="173"/>
    </location>
</feature>
<organism evidence="4 5">
    <name type="scientific">Aphis glycines</name>
    <name type="common">Soybean aphid</name>
    <dbReference type="NCBI Taxonomy" id="307491"/>
    <lineage>
        <taxon>Eukaryota</taxon>
        <taxon>Metazoa</taxon>
        <taxon>Ecdysozoa</taxon>
        <taxon>Arthropoda</taxon>
        <taxon>Hexapoda</taxon>
        <taxon>Insecta</taxon>
        <taxon>Pterygota</taxon>
        <taxon>Neoptera</taxon>
        <taxon>Paraneoptera</taxon>
        <taxon>Hemiptera</taxon>
        <taxon>Sternorrhyncha</taxon>
        <taxon>Aphidomorpha</taxon>
        <taxon>Aphidoidea</taxon>
        <taxon>Aphididae</taxon>
        <taxon>Aphidini</taxon>
        <taxon>Aphis</taxon>
        <taxon>Aphis</taxon>
    </lineage>
</organism>
<dbReference type="Proteomes" id="UP000475862">
    <property type="component" value="Unassembled WGS sequence"/>
</dbReference>
<keyword evidence="5" id="KW-1185">Reference proteome</keyword>
<accession>A0A6G0U4Y2</accession>
<dbReference type="PROSITE" id="PS50157">
    <property type="entry name" value="ZINC_FINGER_C2H2_2"/>
    <property type="match status" value="1"/>
</dbReference>
<keyword evidence="1" id="KW-0479">Metal-binding</keyword>
<reference evidence="4 5" key="1">
    <citation type="submission" date="2019-08" db="EMBL/GenBank/DDBJ databases">
        <title>The genome of the soybean aphid Biotype 1, its phylome, world population structure and adaptation to the North American continent.</title>
        <authorList>
            <person name="Giordano R."/>
            <person name="Donthu R.K."/>
            <person name="Hernandez A.G."/>
            <person name="Wright C.L."/>
            <person name="Zimin A.V."/>
        </authorList>
    </citation>
    <scope>NUCLEOTIDE SEQUENCE [LARGE SCALE GENOMIC DNA]</scope>
    <source>
        <tissue evidence="4">Whole aphids</tissue>
    </source>
</reference>
<dbReference type="SMART" id="SM00355">
    <property type="entry name" value="ZnF_C2H2"/>
    <property type="match status" value="2"/>
</dbReference>
<dbReference type="OrthoDB" id="6624883at2759"/>
<dbReference type="PROSITE" id="PS00028">
    <property type="entry name" value="ZINC_FINGER_C2H2_1"/>
    <property type="match status" value="1"/>
</dbReference>
<keyword evidence="1" id="KW-0862">Zinc</keyword>
<gene>
    <name evidence="4" type="ORF">AGLY_001354</name>
</gene>
<sequence>MSSSMPIHGKEHFKNNSADSSHNIQIRPTDLSIASNNTEQTEPMDLSCVKNANSNMVKKTLDEVEHHNYFEARKSDVPLPLPSNINEATLLILKSVYDIKYHRKPNCDQIFHQDPVNPKLFVCKVCDKHVRSKWHHFQTHYSRDHKCSDCDAVYSRIDTLRTHAKKRHHTVIPRYYYGIPANVWHRVVVQLPDPLPKPTRSKPTKPPAGDH</sequence>
<dbReference type="EMBL" id="VYZN01000002">
    <property type="protein sequence ID" value="KAE9544175.1"/>
    <property type="molecule type" value="Genomic_DNA"/>
</dbReference>
<name>A0A6G0U4Y2_APHGL</name>
<proteinExistence type="predicted"/>
<evidence type="ECO:0000259" key="3">
    <source>
        <dbReference type="PROSITE" id="PS50157"/>
    </source>
</evidence>